<evidence type="ECO:0000313" key="9">
    <source>
        <dbReference type="EMBL" id="SFP82001.1"/>
    </source>
</evidence>
<keyword evidence="9" id="KW-0762">Sugar transport</keyword>
<feature type="transmembrane region" description="Helical" evidence="7">
    <location>
        <begin position="97"/>
        <end position="118"/>
    </location>
</feature>
<keyword evidence="4 7" id="KW-0812">Transmembrane</keyword>
<sequence length="320" mass="35351">MSVVSDRVTALVPTRWWQRSNEILSGVFEDDRRLLAVCLTPALALYVLVAILPMLWAFNLSLYEVSTLNPVWEWTGPGRLVDILTSGAFQAAFGRSLIFGFGSVAFQIVVGVSLALLVNREFKGAVLARAVALLPYMVPAVAIGMVGQFMLNAQYGIINLVLIRVGILNNPVAFLGLPETAMATVMVVGSWKFAVFVTLLTLARLQSIPENFYEGATMCGANAYQKFRDVTLPRIKNVILIAALLRTLWMFNKFDIIYIMTRGGPGEETTTIPLHAYEVAFNQYDLGQAAGIAALMFVFLALWSIVYFRVARPEEEVRVA</sequence>
<gene>
    <name evidence="9" type="ORF">SAMN05216277_10967</name>
</gene>
<evidence type="ECO:0000256" key="2">
    <source>
        <dbReference type="ARBA" id="ARBA00022448"/>
    </source>
</evidence>
<dbReference type="EMBL" id="FOXI01000009">
    <property type="protein sequence ID" value="SFP82001.1"/>
    <property type="molecule type" value="Genomic_DNA"/>
</dbReference>
<dbReference type="GO" id="GO:0055085">
    <property type="term" value="P:transmembrane transport"/>
    <property type="evidence" value="ECO:0007669"/>
    <property type="project" value="InterPro"/>
</dbReference>
<organism evidence="9 10">
    <name type="scientific">Halolamina pelagica</name>
    <dbReference type="NCBI Taxonomy" id="699431"/>
    <lineage>
        <taxon>Archaea</taxon>
        <taxon>Methanobacteriati</taxon>
        <taxon>Methanobacteriota</taxon>
        <taxon>Stenosarchaea group</taxon>
        <taxon>Halobacteria</taxon>
        <taxon>Halobacteriales</taxon>
        <taxon>Haloferacaceae</taxon>
    </lineage>
</organism>
<keyword evidence="2 7" id="KW-0813">Transport</keyword>
<dbReference type="PANTHER" id="PTHR43005:SF1">
    <property type="entry name" value="SPERMIDINE_PUTRESCINE TRANSPORT SYSTEM PERMEASE PROTEIN"/>
    <property type="match status" value="1"/>
</dbReference>
<feature type="transmembrane region" description="Helical" evidence="7">
    <location>
        <begin position="130"/>
        <end position="151"/>
    </location>
</feature>
<feature type="transmembrane region" description="Helical" evidence="7">
    <location>
        <begin position="34"/>
        <end position="58"/>
    </location>
</feature>
<keyword evidence="6 7" id="KW-0472">Membrane</keyword>
<feature type="transmembrane region" description="Helical" evidence="7">
    <location>
        <begin position="289"/>
        <end position="308"/>
    </location>
</feature>
<evidence type="ECO:0000256" key="3">
    <source>
        <dbReference type="ARBA" id="ARBA00022475"/>
    </source>
</evidence>
<dbReference type="SUPFAM" id="SSF161098">
    <property type="entry name" value="MetI-like"/>
    <property type="match status" value="1"/>
</dbReference>
<evidence type="ECO:0000313" key="10">
    <source>
        <dbReference type="Proteomes" id="UP000183769"/>
    </source>
</evidence>
<evidence type="ECO:0000256" key="4">
    <source>
        <dbReference type="ARBA" id="ARBA00022692"/>
    </source>
</evidence>
<evidence type="ECO:0000256" key="5">
    <source>
        <dbReference type="ARBA" id="ARBA00022989"/>
    </source>
</evidence>
<keyword evidence="3" id="KW-1003">Cell membrane</keyword>
<keyword evidence="10" id="KW-1185">Reference proteome</keyword>
<comment type="similarity">
    <text evidence="7">Belongs to the binding-protein-dependent transport system permease family.</text>
</comment>
<dbReference type="PANTHER" id="PTHR43005">
    <property type="entry name" value="BLR7065 PROTEIN"/>
    <property type="match status" value="1"/>
</dbReference>
<proteinExistence type="inferred from homology"/>
<reference evidence="10" key="1">
    <citation type="submission" date="2016-10" db="EMBL/GenBank/DDBJ databases">
        <authorList>
            <person name="Varghese N."/>
            <person name="Submissions S."/>
        </authorList>
    </citation>
    <scope>NUCLEOTIDE SEQUENCE [LARGE SCALE GENOMIC DNA]</scope>
    <source>
        <strain evidence="10">CGMCC 1.10329</strain>
    </source>
</reference>
<accession>A0A1I5TGL5</accession>
<evidence type="ECO:0000256" key="6">
    <source>
        <dbReference type="ARBA" id="ARBA00023136"/>
    </source>
</evidence>
<dbReference type="Gene3D" id="1.10.3720.10">
    <property type="entry name" value="MetI-like"/>
    <property type="match status" value="1"/>
</dbReference>
<dbReference type="Proteomes" id="UP000183769">
    <property type="component" value="Unassembled WGS sequence"/>
</dbReference>
<evidence type="ECO:0000256" key="1">
    <source>
        <dbReference type="ARBA" id="ARBA00004651"/>
    </source>
</evidence>
<evidence type="ECO:0000259" key="8">
    <source>
        <dbReference type="PROSITE" id="PS50928"/>
    </source>
</evidence>
<dbReference type="CDD" id="cd06261">
    <property type="entry name" value="TM_PBP2"/>
    <property type="match status" value="1"/>
</dbReference>
<protein>
    <submittedName>
        <fullName evidence="9">Multiple sugar transport system permease protein</fullName>
    </submittedName>
</protein>
<evidence type="ECO:0000256" key="7">
    <source>
        <dbReference type="RuleBase" id="RU363032"/>
    </source>
</evidence>
<keyword evidence="5 7" id="KW-1133">Transmembrane helix</keyword>
<feature type="domain" description="ABC transmembrane type-1" evidence="8">
    <location>
        <begin position="93"/>
        <end position="307"/>
    </location>
</feature>
<dbReference type="GO" id="GO:0005886">
    <property type="term" value="C:plasma membrane"/>
    <property type="evidence" value="ECO:0007669"/>
    <property type="project" value="UniProtKB-SubCell"/>
</dbReference>
<feature type="transmembrane region" description="Helical" evidence="7">
    <location>
        <begin position="184"/>
        <end position="203"/>
    </location>
</feature>
<dbReference type="Pfam" id="PF00528">
    <property type="entry name" value="BPD_transp_1"/>
    <property type="match status" value="1"/>
</dbReference>
<dbReference type="AlphaFoldDB" id="A0A1I5TGL5"/>
<dbReference type="InterPro" id="IPR035906">
    <property type="entry name" value="MetI-like_sf"/>
</dbReference>
<comment type="subcellular location">
    <subcellularLocation>
        <location evidence="1 7">Cell membrane</location>
        <topology evidence="1 7">Multi-pass membrane protein</topology>
    </subcellularLocation>
</comment>
<name>A0A1I5TGL5_9EURY</name>
<dbReference type="InterPro" id="IPR000515">
    <property type="entry name" value="MetI-like"/>
</dbReference>
<dbReference type="PROSITE" id="PS50928">
    <property type="entry name" value="ABC_TM1"/>
    <property type="match status" value="1"/>
</dbReference>